<proteinExistence type="inferred from homology"/>
<dbReference type="InterPro" id="IPR039102">
    <property type="entry name" value="FAM13"/>
</dbReference>
<feature type="region of interest" description="Disordered" evidence="3">
    <location>
        <begin position="738"/>
        <end position="801"/>
    </location>
</feature>
<name>A0A026WSU9_OOCBI</name>
<accession>A0A026WSU9</accession>
<dbReference type="InterPro" id="IPR000198">
    <property type="entry name" value="RhoGAP_dom"/>
</dbReference>
<dbReference type="SMART" id="SM00324">
    <property type="entry name" value="RhoGAP"/>
    <property type="match status" value="1"/>
</dbReference>
<sequence length="870" mass="97743">MSDLDITSVNPEPVNPESDKGYRTHGRILALGFQDESRLARVKRVLAGSLLGRGAGTSRIFGTRLELVEPYLDTGVPYVVHRLCSYIEANGFQSAAVFRLSGGSPRLAERLRAAFERRGDADLEAAGCPPTAATLLRQYLKELPQSVVPSTLVGRLLGVHAQSYANDHDSWIASTKELLSTLPSSHYRLLGYLAIYLSRYEARHGRSAGVCGVFAPVILPHVPPATTLLRDILAEALVLFPDCIRENTVNGVIPAGDCKICKDTRDEPKDSESASLLCALKPRKRKERREFCCRTERKERKLIRSSSEERVLDSSTDVADTIRRVSSHEDFNSQEHLHILSQLGQDMGHGVRCSGLPLHERTNVSPVLKKSSSVPSPCEVVVATEKYDCDAERLRSSERFSRSITPRGRRQARRRRVHRVPDTDQNSSKENEEESENMYISNVSPSPNSRNGSPAQSFLEMLSSGPSRSPSPARPPTVDHEDINNPSLTNWGFQYLEGNEEAADARVEAMLSPRNSLLLPRRFYSEEGIQEPSTPNSSDMGLKNLTKHINGLKKKIKKYEDEFEENFGYRPSHSDKMSNRDIKRLCTELNKLRKEHKLLKEDPIGALLANANNRLSSTGSPVNNNNSHEKSRTTSMEEMVKEAEKKLSEKRIKYNRPDNMEELNYDQLVDEKTAVQKALLHIENVFGRPVSKEDRTVVRPLYDRYRTLKRLLIRAGASKNKDSVSELATILEHETMDFTSSSLPGNPVETDRRASEPDMSHRGILDCIEPADQLPTDSDSQHSSSEGSRGVGESLHALPQEELLAQQRVTREEKKRLRRALKEMEAQFEVRAGRRMQREDRGPQITSVYESYKQAKAKLRLIDALIAKKA</sequence>
<dbReference type="STRING" id="2015173.A0A026WSU9"/>
<evidence type="ECO:0000256" key="1">
    <source>
        <dbReference type="ARBA" id="ARBA00007549"/>
    </source>
</evidence>
<dbReference type="GO" id="GO:0007165">
    <property type="term" value="P:signal transduction"/>
    <property type="evidence" value="ECO:0007669"/>
    <property type="project" value="InterPro"/>
</dbReference>
<dbReference type="PROSITE" id="PS50238">
    <property type="entry name" value="RHOGAP"/>
    <property type="match status" value="1"/>
</dbReference>
<keyword evidence="6" id="KW-1185">Reference proteome</keyword>
<dbReference type="PANTHER" id="PTHR15904:SF17">
    <property type="entry name" value="RHO-GAP DOMAIN-CONTAINING PROTEIN"/>
    <property type="match status" value="1"/>
</dbReference>
<dbReference type="InterPro" id="IPR008936">
    <property type="entry name" value="Rho_GTPase_activation_prot"/>
</dbReference>
<feature type="region of interest" description="Disordered" evidence="3">
    <location>
        <begin position="1"/>
        <end position="21"/>
    </location>
</feature>
<feature type="domain" description="Rho-GAP" evidence="4">
    <location>
        <begin position="63"/>
        <end position="245"/>
    </location>
</feature>
<evidence type="ECO:0000256" key="2">
    <source>
        <dbReference type="SAM" id="Coils"/>
    </source>
</evidence>
<dbReference type="EMBL" id="KK107109">
    <property type="protein sequence ID" value="EZA59110.1"/>
    <property type="molecule type" value="Genomic_DNA"/>
</dbReference>
<keyword evidence="2" id="KW-0175">Coiled coil</keyword>
<feature type="compositionally biased region" description="Basic and acidic residues" evidence="3">
    <location>
        <begin position="749"/>
        <end position="764"/>
    </location>
</feature>
<feature type="compositionally biased region" description="Low complexity" evidence="3">
    <location>
        <begin position="781"/>
        <end position="794"/>
    </location>
</feature>
<evidence type="ECO:0000259" key="4">
    <source>
        <dbReference type="PROSITE" id="PS50238"/>
    </source>
</evidence>
<feature type="compositionally biased region" description="Polar residues" evidence="3">
    <location>
        <begin position="615"/>
        <end position="626"/>
    </location>
</feature>
<dbReference type="Gene3D" id="1.10.10.1460">
    <property type="match status" value="1"/>
</dbReference>
<dbReference type="InterPro" id="IPR059029">
    <property type="entry name" value="FAM13A_dom"/>
</dbReference>
<evidence type="ECO:0000256" key="3">
    <source>
        <dbReference type="SAM" id="MobiDB-lite"/>
    </source>
</evidence>
<organism evidence="5 6">
    <name type="scientific">Ooceraea biroi</name>
    <name type="common">Clonal raider ant</name>
    <name type="synonym">Cerapachys biroi</name>
    <dbReference type="NCBI Taxonomy" id="2015173"/>
    <lineage>
        <taxon>Eukaryota</taxon>
        <taxon>Metazoa</taxon>
        <taxon>Ecdysozoa</taxon>
        <taxon>Arthropoda</taxon>
        <taxon>Hexapoda</taxon>
        <taxon>Insecta</taxon>
        <taxon>Pterygota</taxon>
        <taxon>Neoptera</taxon>
        <taxon>Endopterygota</taxon>
        <taxon>Hymenoptera</taxon>
        <taxon>Apocrita</taxon>
        <taxon>Aculeata</taxon>
        <taxon>Formicoidea</taxon>
        <taxon>Formicidae</taxon>
        <taxon>Dorylinae</taxon>
        <taxon>Ooceraea</taxon>
    </lineage>
</organism>
<feature type="region of interest" description="Disordered" evidence="3">
    <location>
        <begin position="615"/>
        <end position="637"/>
    </location>
</feature>
<evidence type="ECO:0000313" key="5">
    <source>
        <dbReference type="EMBL" id="EZA59110.1"/>
    </source>
</evidence>
<feature type="compositionally biased region" description="Basic and acidic residues" evidence="3">
    <location>
        <begin position="419"/>
        <end position="430"/>
    </location>
</feature>
<dbReference type="Pfam" id="PF26116">
    <property type="entry name" value="FAM13A"/>
    <property type="match status" value="1"/>
</dbReference>
<gene>
    <name evidence="5" type="ORF">X777_15751</name>
</gene>
<protein>
    <recommendedName>
        <fullName evidence="4">Rho-GAP domain-containing protein</fullName>
    </recommendedName>
</protein>
<dbReference type="AlphaFoldDB" id="A0A026WSU9"/>
<dbReference type="OMA" id="FPDCIRD"/>
<comment type="similarity">
    <text evidence="1">Belongs to the FAM13 family.</text>
</comment>
<feature type="region of interest" description="Disordered" evidence="3">
    <location>
        <begin position="400"/>
        <end position="486"/>
    </location>
</feature>
<reference evidence="5 6" key="1">
    <citation type="journal article" date="2014" name="Curr. Biol.">
        <title>The genome of the clonal raider ant Cerapachys biroi.</title>
        <authorList>
            <person name="Oxley P.R."/>
            <person name="Ji L."/>
            <person name="Fetter-Pruneda I."/>
            <person name="McKenzie S.K."/>
            <person name="Li C."/>
            <person name="Hu H."/>
            <person name="Zhang G."/>
            <person name="Kronauer D.J."/>
        </authorList>
    </citation>
    <scope>NUCLEOTIDE SEQUENCE [LARGE SCALE GENOMIC DNA]</scope>
</reference>
<dbReference type="PANTHER" id="PTHR15904">
    <property type="entry name" value="FAM13"/>
    <property type="match status" value="1"/>
</dbReference>
<dbReference type="Pfam" id="PF00620">
    <property type="entry name" value="RhoGAP"/>
    <property type="match status" value="1"/>
</dbReference>
<feature type="compositionally biased region" description="Basic residues" evidence="3">
    <location>
        <begin position="407"/>
        <end position="418"/>
    </location>
</feature>
<feature type="compositionally biased region" description="Polar residues" evidence="3">
    <location>
        <begin position="438"/>
        <end position="456"/>
    </location>
</feature>
<dbReference type="SUPFAM" id="SSF48350">
    <property type="entry name" value="GTPase activation domain, GAP"/>
    <property type="match status" value="1"/>
</dbReference>
<dbReference type="Proteomes" id="UP000053097">
    <property type="component" value="Unassembled WGS sequence"/>
</dbReference>
<feature type="compositionally biased region" description="Polar residues" evidence="3">
    <location>
        <begin position="1"/>
        <end position="10"/>
    </location>
</feature>
<feature type="coiled-coil region" evidence="2">
    <location>
        <begin position="542"/>
        <end position="602"/>
    </location>
</feature>
<evidence type="ECO:0000313" key="6">
    <source>
        <dbReference type="Proteomes" id="UP000053097"/>
    </source>
</evidence>
<dbReference type="OrthoDB" id="185175at2759"/>
<dbReference type="Gene3D" id="1.10.555.10">
    <property type="entry name" value="Rho GTPase activation protein"/>
    <property type="match status" value="1"/>
</dbReference>